<dbReference type="GO" id="GO:0003824">
    <property type="term" value="F:catalytic activity"/>
    <property type="evidence" value="ECO:0007669"/>
    <property type="project" value="InterPro"/>
</dbReference>
<organism evidence="2 3">
    <name type="scientific">Mythimna separata</name>
    <name type="common">Oriental armyworm</name>
    <name type="synonym">Pseudaletia separata</name>
    <dbReference type="NCBI Taxonomy" id="271217"/>
    <lineage>
        <taxon>Eukaryota</taxon>
        <taxon>Metazoa</taxon>
        <taxon>Ecdysozoa</taxon>
        <taxon>Arthropoda</taxon>
        <taxon>Hexapoda</taxon>
        <taxon>Insecta</taxon>
        <taxon>Pterygota</taxon>
        <taxon>Neoptera</taxon>
        <taxon>Endopterygota</taxon>
        <taxon>Lepidoptera</taxon>
        <taxon>Glossata</taxon>
        <taxon>Ditrysia</taxon>
        <taxon>Noctuoidea</taxon>
        <taxon>Noctuidae</taxon>
        <taxon>Noctuinae</taxon>
        <taxon>Hadenini</taxon>
        <taxon>Mythimna</taxon>
    </lineage>
</organism>
<gene>
    <name evidence="2" type="ORF">PYW07_012109</name>
</gene>
<evidence type="ECO:0000259" key="1">
    <source>
        <dbReference type="Pfam" id="PF03372"/>
    </source>
</evidence>
<dbReference type="AlphaFoldDB" id="A0AAD7YKL3"/>
<accession>A0AAD7YKL3</accession>
<evidence type="ECO:0000313" key="2">
    <source>
        <dbReference type="EMBL" id="KAJ8720066.1"/>
    </source>
</evidence>
<dbReference type="Pfam" id="PF03372">
    <property type="entry name" value="Exo_endo_phos"/>
    <property type="match status" value="1"/>
</dbReference>
<dbReference type="InterPro" id="IPR036691">
    <property type="entry name" value="Endo/exonu/phosph_ase_sf"/>
</dbReference>
<dbReference type="Gene3D" id="3.60.10.10">
    <property type="entry name" value="Endonuclease/exonuclease/phosphatase"/>
    <property type="match status" value="1"/>
</dbReference>
<evidence type="ECO:0000313" key="3">
    <source>
        <dbReference type="Proteomes" id="UP001231518"/>
    </source>
</evidence>
<dbReference type="InterPro" id="IPR005135">
    <property type="entry name" value="Endo/exonuclease/phosphatase"/>
</dbReference>
<dbReference type="CDD" id="cd09076">
    <property type="entry name" value="L1-EN"/>
    <property type="match status" value="1"/>
</dbReference>
<dbReference type="SUPFAM" id="SSF56219">
    <property type="entry name" value="DNase I-like"/>
    <property type="match status" value="1"/>
</dbReference>
<name>A0AAD7YKL3_MYTSE</name>
<dbReference type="Proteomes" id="UP001231518">
    <property type="component" value="Chromosome 3"/>
</dbReference>
<keyword evidence="3" id="KW-1185">Reference proteome</keyword>
<comment type="caution">
    <text evidence="2">The sequence shown here is derived from an EMBL/GenBank/DDBJ whole genome shotgun (WGS) entry which is preliminary data.</text>
</comment>
<sequence length="187" mass="21193">MKTRTRIAFWNVRTLSCDSRLAQAEAVMINYNLQVLGLSEVRRNGFGEMRTSKGLTLLYSGKESEEDVHEYGVGLLLSNAARKSLVDWKPISDRIMYARFSSKARKISIVQCYAPTNASPEDTKDDFYNALNATLRSIKKQDIVFVMGDLNAKVGNVNTNRERHMGTHWYCRSCSTSCELRKPKGVI</sequence>
<protein>
    <recommendedName>
        <fullName evidence="1">Endonuclease/exonuclease/phosphatase domain-containing protein</fullName>
    </recommendedName>
</protein>
<reference evidence="2" key="1">
    <citation type="submission" date="2023-03" db="EMBL/GenBank/DDBJ databases">
        <title>Chromosome-level genomes of two armyworms, Mythimna separata and Mythimna loreyi, provide insights into the biosynthesis and reception of sex pheromones.</title>
        <authorList>
            <person name="Zhao H."/>
        </authorList>
    </citation>
    <scope>NUCLEOTIDE SEQUENCE</scope>
    <source>
        <strain evidence="2">BeijingLab</strain>
        <tissue evidence="2">Pupa</tissue>
    </source>
</reference>
<feature type="domain" description="Endonuclease/exonuclease/phosphatase" evidence="1">
    <location>
        <begin position="9"/>
        <end position="155"/>
    </location>
</feature>
<proteinExistence type="predicted"/>
<dbReference type="EMBL" id="JARGEI010000014">
    <property type="protein sequence ID" value="KAJ8720066.1"/>
    <property type="molecule type" value="Genomic_DNA"/>
</dbReference>